<dbReference type="RefSeq" id="XP_040687100.1">
    <property type="nucleotide sequence ID" value="XM_040831278.1"/>
</dbReference>
<dbReference type="SUPFAM" id="SSF53474">
    <property type="entry name" value="alpha/beta-Hydrolases"/>
    <property type="match status" value="1"/>
</dbReference>
<dbReference type="EMBL" id="KV878214">
    <property type="protein sequence ID" value="OJJ33423.1"/>
    <property type="molecule type" value="Genomic_DNA"/>
</dbReference>
<dbReference type="AlphaFoldDB" id="A0A1L9REY4"/>
<dbReference type="InterPro" id="IPR029058">
    <property type="entry name" value="AB_hydrolase_fold"/>
</dbReference>
<evidence type="ECO:0000313" key="3">
    <source>
        <dbReference type="Proteomes" id="UP000184383"/>
    </source>
</evidence>
<accession>A0A1L9REY4</accession>
<dbReference type="OrthoDB" id="438440at2759"/>
<dbReference type="VEuPathDB" id="FungiDB:ASPWEDRAFT_174830"/>
<sequence>MKRLLKIVQRNPRPTASALRASAAPPSSGFTFVDHSQGASAAVSEFSAALGTVLEQIDLDDDINSQMKVLTERLDQEASRYDNCQLNDVDYTDWSCSQEQAELISVAWKCAHDSYNASSSSHPFQFENCILTLDHVVTPSTSGTVKAVTFTIVTPKGCSNKLLPVLIIAIRGTASRVDHMVNINNEPRNAASFINTSFQPESASSLEAHSGFLESAVALDSIVSKRIEEYKQRGGHVLFTGHSAGGAVASLLFLRYLSQQNDSIRFSCLTFGAPPTITLPLSIPSKTICLNIINEFDLVTRADKPYMLSILNLVRSIYNQDPLSDTDECPSPTEASSKGTFWPTPRAMYHHVGEKIVFLMRLQDKSEDLQLRAVNVSTAQFEKLLFCRVSVHRRACYEQRVKLFARSNLQ</sequence>
<dbReference type="InterPro" id="IPR002921">
    <property type="entry name" value="Fungal_lipase-type"/>
</dbReference>
<evidence type="ECO:0000259" key="1">
    <source>
        <dbReference type="Pfam" id="PF01764"/>
    </source>
</evidence>
<dbReference type="Gene3D" id="3.40.50.1820">
    <property type="entry name" value="alpha/beta hydrolase"/>
    <property type="match status" value="1"/>
</dbReference>
<feature type="domain" description="Fungal lipase-type" evidence="1">
    <location>
        <begin position="167"/>
        <end position="302"/>
    </location>
</feature>
<dbReference type="GeneID" id="63747126"/>
<dbReference type="STRING" id="1073089.A0A1L9REY4"/>
<name>A0A1L9REY4_ASPWE</name>
<protein>
    <recommendedName>
        <fullName evidence="1">Fungal lipase-type domain-containing protein</fullName>
    </recommendedName>
</protein>
<organism evidence="2 3">
    <name type="scientific">Aspergillus wentii DTO 134E9</name>
    <dbReference type="NCBI Taxonomy" id="1073089"/>
    <lineage>
        <taxon>Eukaryota</taxon>
        <taxon>Fungi</taxon>
        <taxon>Dikarya</taxon>
        <taxon>Ascomycota</taxon>
        <taxon>Pezizomycotina</taxon>
        <taxon>Eurotiomycetes</taxon>
        <taxon>Eurotiomycetidae</taxon>
        <taxon>Eurotiales</taxon>
        <taxon>Aspergillaceae</taxon>
        <taxon>Aspergillus</taxon>
        <taxon>Aspergillus subgen. Cremei</taxon>
    </lineage>
</organism>
<dbReference type="GO" id="GO:0006629">
    <property type="term" value="P:lipid metabolic process"/>
    <property type="evidence" value="ECO:0007669"/>
    <property type="project" value="InterPro"/>
</dbReference>
<dbReference type="Pfam" id="PF01764">
    <property type="entry name" value="Lipase_3"/>
    <property type="match status" value="1"/>
</dbReference>
<keyword evidence="3" id="KW-1185">Reference proteome</keyword>
<reference evidence="3" key="1">
    <citation type="journal article" date="2017" name="Genome Biol.">
        <title>Comparative genomics reveals high biological diversity and specific adaptations in the industrially and medically important fungal genus Aspergillus.</title>
        <authorList>
            <person name="de Vries R.P."/>
            <person name="Riley R."/>
            <person name="Wiebenga A."/>
            <person name="Aguilar-Osorio G."/>
            <person name="Amillis S."/>
            <person name="Uchima C.A."/>
            <person name="Anderluh G."/>
            <person name="Asadollahi M."/>
            <person name="Askin M."/>
            <person name="Barry K."/>
            <person name="Battaglia E."/>
            <person name="Bayram O."/>
            <person name="Benocci T."/>
            <person name="Braus-Stromeyer S.A."/>
            <person name="Caldana C."/>
            <person name="Canovas D."/>
            <person name="Cerqueira G.C."/>
            <person name="Chen F."/>
            <person name="Chen W."/>
            <person name="Choi C."/>
            <person name="Clum A."/>
            <person name="Dos Santos R.A."/>
            <person name="Damasio A.R."/>
            <person name="Diallinas G."/>
            <person name="Emri T."/>
            <person name="Fekete E."/>
            <person name="Flipphi M."/>
            <person name="Freyberg S."/>
            <person name="Gallo A."/>
            <person name="Gournas C."/>
            <person name="Habgood R."/>
            <person name="Hainaut M."/>
            <person name="Harispe M.L."/>
            <person name="Henrissat B."/>
            <person name="Hilden K.S."/>
            <person name="Hope R."/>
            <person name="Hossain A."/>
            <person name="Karabika E."/>
            <person name="Karaffa L."/>
            <person name="Karanyi Z."/>
            <person name="Krasevec N."/>
            <person name="Kuo A."/>
            <person name="Kusch H."/>
            <person name="LaButti K."/>
            <person name="Lagendijk E.L."/>
            <person name="Lapidus A."/>
            <person name="Levasseur A."/>
            <person name="Lindquist E."/>
            <person name="Lipzen A."/>
            <person name="Logrieco A.F."/>
            <person name="MacCabe A."/>
            <person name="Maekelae M.R."/>
            <person name="Malavazi I."/>
            <person name="Melin P."/>
            <person name="Meyer V."/>
            <person name="Mielnichuk N."/>
            <person name="Miskei M."/>
            <person name="Molnar A.P."/>
            <person name="Mule G."/>
            <person name="Ngan C.Y."/>
            <person name="Orejas M."/>
            <person name="Orosz E."/>
            <person name="Ouedraogo J.P."/>
            <person name="Overkamp K.M."/>
            <person name="Park H.-S."/>
            <person name="Perrone G."/>
            <person name="Piumi F."/>
            <person name="Punt P.J."/>
            <person name="Ram A.F."/>
            <person name="Ramon A."/>
            <person name="Rauscher S."/>
            <person name="Record E."/>
            <person name="Riano-Pachon D.M."/>
            <person name="Robert V."/>
            <person name="Roehrig J."/>
            <person name="Ruller R."/>
            <person name="Salamov A."/>
            <person name="Salih N.S."/>
            <person name="Samson R.A."/>
            <person name="Sandor E."/>
            <person name="Sanguinetti M."/>
            <person name="Schuetze T."/>
            <person name="Sepcic K."/>
            <person name="Shelest E."/>
            <person name="Sherlock G."/>
            <person name="Sophianopoulou V."/>
            <person name="Squina F.M."/>
            <person name="Sun H."/>
            <person name="Susca A."/>
            <person name="Todd R.B."/>
            <person name="Tsang A."/>
            <person name="Unkles S.E."/>
            <person name="van de Wiele N."/>
            <person name="van Rossen-Uffink D."/>
            <person name="Oliveira J.V."/>
            <person name="Vesth T.C."/>
            <person name="Visser J."/>
            <person name="Yu J.-H."/>
            <person name="Zhou M."/>
            <person name="Andersen M.R."/>
            <person name="Archer D.B."/>
            <person name="Baker S.E."/>
            <person name="Benoit I."/>
            <person name="Brakhage A.A."/>
            <person name="Braus G.H."/>
            <person name="Fischer R."/>
            <person name="Frisvad J.C."/>
            <person name="Goldman G.H."/>
            <person name="Houbraken J."/>
            <person name="Oakley B."/>
            <person name="Pocsi I."/>
            <person name="Scazzocchio C."/>
            <person name="Seiboth B."/>
            <person name="vanKuyk P.A."/>
            <person name="Wortman J."/>
            <person name="Dyer P.S."/>
            <person name="Grigoriev I.V."/>
        </authorList>
    </citation>
    <scope>NUCLEOTIDE SEQUENCE [LARGE SCALE GENOMIC DNA]</scope>
    <source>
        <strain evidence="3">DTO 134E9</strain>
    </source>
</reference>
<evidence type="ECO:0000313" key="2">
    <source>
        <dbReference type="EMBL" id="OJJ33423.1"/>
    </source>
</evidence>
<dbReference type="PANTHER" id="PTHR46023">
    <property type="entry name" value="LIPASE CLASS 3 PROTEIN-LIKE"/>
    <property type="match status" value="1"/>
</dbReference>
<gene>
    <name evidence="2" type="ORF">ASPWEDRAFT_174830</name>
</gene>
<dbReference type="Proteomes" id="UP000184383">
    <property type="component" value="Unassembled WGS sequence"/>
</dbReference>
<dbReference type="CDD" id="cd00519">
    <property type="entry name" value="Lipase_3"/>
    <property type="match status" value="1"/>
</dbReference>
<proteinExistence type="predicted"/>
<dbReference type="PANTHER" id="PTHR46023:SF6">
    <property type="entry name" value="LIPASE CLASS 3 FAMILY PROTEIN"/>
    <property type="match status" value="1"/>
</dbReference>